<feature type="region of interest" description="Disordered" evidence="1">
    <location>
        <begin position="120"/>
        <end position="142"/>
    </location>
</feature>
<keyword evidence="3" id="KW-1185">Reference proteome</keyword>
<dbReference type="EMBL" id="OX460343">
    <property type="protein sequence ID" value="CAI9180646.1"/>
    <property type="molecule type" value="Genomic_DNA"/>
</dbReference>
<accession>A0ABN9A8A8</accession>
<proteinExistence type="predicted"/>
<evidence type="ECO:0000313" key="2">
    <source>
        <dbReference type="EMBL" id="CAI9180646.1"/>
    </source>
</evidence>
<feature type="compositionally biased region" description="Polar residues" evidence="1">
    <location>
        <begin position="120"/>
        <end position="130"/>
    </location>
</feature>
<name>A0ABN9A8A8_RANTA</name>
<gene>
    <name evidence="2" type="ORF">MRATA1EN1_LOCUS29608</name>
</gene>
<evidence type="ECO:0000256" key="1">
    <source>
        <dbReference type="SAM" id="MobiDB-lite"/>
    </source>
</evidence>
<evidence type="ECO:0000313" key="3">
    <source>
        <dbReference type="Proteomes" id="UP001176941"/>
    </source>
</evidence>
<feature type="region of interest" description="Disordered" evidence="1">
    <location>
        <begin position="1"/>
        <end position="100"/>
    </location>
</feature>
<protein>
    <submittedName>
        <fullName evidence="2">Uncharacterized protein</fullName>
    </submittedName>
</protein>
<organism evidence="2 3">
    <name type="scientific">Rangifer tarandus platyrhynchus</name>
    <name type="common">Svalbard reindeer</name>
    <dbReference type="NCBI Taxonomy" id="3082113"/>
    <lineage>
        <taxon>Eukaryota</taxon>
        <taxon>Metazoa</taxon>
        <taxon>Chordata</taxon>
        <taxon>Craniata</taxon>
        <taxon>Vertebrata</taxon>
        <taxon>Euteleostomi</taxon>
        <taxon>Mammalia</taxon>
        <taxon>Eutheria</taxon>
        <taxon>Laurasiatheria</taxon>
        <taxon>Artiodactyla</taxon>
        <taxon>Ruminantia</taxon>
        <taxon>Pecora</taxon>
        <taxon>Cervidae</taxon>
        <taxon>Odocoileinae</taxon>
        <taxon>Rangifer</taxon>
    </lineage>
</organism>
<dbReference type="Proteomes" id="UP001176941">
    <property type="component" value="Chromosome X"/>
</dbReference>
<reference evidence="2" key="1">
    <citation type="submission" date="2023-04" db="EMBL/GenBank/DDBJ databases">
        <authorList>
            <consortium name="ELIXIR-Norway"/>
        </authorList>
    </citation>
    <scope>NUCLEOTIDE SEQUENCE [LARGE SCALE GENOMIC DNA]</scope>
</reference>
<sequence length="142" mass="14902">MVRLPLSEGPYLTEGAHTPKGHSCPGDLGLGAKDVSISDLHGEEGLKPKRVRPGLGPQTPPTHPSPGLNEGNPGGVAPGLSRDEPPHPQPVPIPSLPKSIHPFQSLTPWVTILIVEPSDCSSPYSGSPNPATLAPCWRKSRN</sequence>